<comment type="caution">
    <text evidence="1">The sequence shown here is derived from an EMBL/GenBank/DDBJ whole genome shotgun (WGS) entry which is preliminary data.</text>
</comment>
<gene>
    <name evidence="1" type="ORF">L6164_032695</name>
</gene>
<sequence>MEAIIMITKSIPTVFISPSLSPSLVDGSINLFLLPVAAFCGFPSLSCFFTWSQFSLFSGNSDSQLIHSLLHCNEEVVSAHEDWIFLNSTVPQEEILIESLKYFTACLDFRNFLAMKLLLDPPVTFAQIIKKWRSWLLFSLLLKENVQVFD</sequence>
<dbReference type="EMBL" id="CM039438">
    <property type="protein sequence ID" value="KAI4299215.1"/>
    <property type="molecule type" value="Genomic_DNA"/>
</dbReference>
<reference evidence="1 2" key="1">
    <citation type="journal article" date="2022" name="DNA Res.">
        <title>Chromosomal-level genome assembly of the orchid tree Bauhinia variegata (Leguminosae; Cercidoideae) supports the allotetraploid origin hypothesis of Bauhinia.</title>
        <authorList>
            <person name="Zhong Y."/>
            <person name="Chen Y."/>
            <person name="Zheng D."/>
            <person name="Pang J."/>
            <person name="Liu Y."/>
            <person name="Luo S."/>
            <person name="Meng S."/>
            <person name="Qian L."/>
            <person name="Wei D."/>
            <person name="Dai S."/>
            <person name="Zhou R."/>
        </authorList>
    </citation>
    <scope>NUCLEOTIDE SEQUENCE [LARGE SCALE GENOMIC DNA]</scope>
    <source>
        <strain evidence="1">BV-YZ2020</strain>
    </source>
</reference>
<accession>A0ACB9KPG8</accession>
<name>A0ACB9KPG8_BAUVA</name>
<dbReference type="Proteomes" id="UP000828941">
    <property type="component" value="Chromosome 13"/>
</dbReference>
<protein>
    <submittedName>
        <fullName evidence="1">Uncharacterized protein</fullName>
    </submittedName>
</protein>
<evidence type="ECO:0000313" key="2">
    <source>
        <dbReference type="Proteomes" id="UP000828941"/>
    </source>
</evidence>
<evidence type="ECO:0000313" key="1">
    <source>
        <dbReference type="EMBL" id="KAI4299215.1"/>
    </source>
</evidence>
<proteinExistence type="predicted"/>
<keyword evidence="2" id="KW-1185">Reference proteome</keyword>
<organism evidence="1 2">
    <name type="scientific">Bauhinia variegata</name>
    <name type="common">Purple orchid tree</name>
    <name type="synonym">Phanera variegata</name>
    <dbReference type="NCBI Taxonomy" id="167791"/>
    <lineage>
        <taxon>Eukaryota</taxon>
        <taxon>Viridiplantae</taxon>
        <taxon>Streptophyta</taxon>
        <taxon>Embryophyta</taxon>
        <taxon>Tracheophyta</taxon>
        <taxon>Spermatophyta</taxon>
        <taxon>Magnoliopsida</taxon>
        <taxon>eudicotyledons</taxon>
        <taxon>Gunneridae</taxon>
        <taxon>Pentapetalae</taxon>
        <taxon>rosids</taxon>
        <taxon>fabids</taxon>
        <taxon>Fabales</taxon>
        <taxon>Fabaceae</taxon>
        <taxon>Cercidoideae</taxon>
        <taxon>Cercideae</taxon>
        <taxon>Bauhiniinae</taxon>
        <taxon>Bauhinia</taxon>
    </lineage>
</organism>